<keyword evidence="2" id="KW-1185">Reference proteome</keyword>
<organism evidence="1 2">
    <name type="scientific">Aeromicrobium phoceense</name>
    <dbReference type="NCBI Taxonomy" id="2754045"/>
    <lineage>
        <taxon>Bacteria</taxon>
        <taxon>Bacillati</taxon>
        <taxon>Actinomycetota</taxon>
        <taxon>Actinomycetes</taxon>
        <taxon>Propionibacteriales</taxon>
        <taxon>Nocardioidaceae</taxon>
        <taxon>Aeromicrobium</taxon>
    </lineage>
</organism>
<evidence type="ECO:0000313" key="1">
    <source>
        <dbReference type="EMBL" id="MBA4607253.1"/>
    </source>
</evidence>
<proteinExistence type="predicted"/>
<evidence type="ECO:0000313" key="2">
    <source>
        <dbReference type="Proteomes" id="UP000550354"/>
    </source>
</evidence>
<dbReference type="AlphaFoldDB" id="A0A838XJX3"/>
<protein>
    <submittedName>
        <fullName evidence="1">Uncharacterized protein</fullName>
    </submittedName>
</protein>
<name>A0A838XJX3_9ACTN</name>
<reference evidence="1 2" key="1">
    <citation type="submission" date="2020-07" db="EMBL/GenBank/DDBJ databases">
        <title>Draft genome and description of Aeromicrobium phoceense strain Marseille-Q0843 isolated from healthy skin swab.</title>
        <authorList>
            <person name="Boxberger M."/>
            <person name="La Scola B."/>
        </authorList>
    </citation>
    <scope>NUCLEOTIDE SEQUENCE [LARGE SCALE GENOMIC DNA]</scope>
    <source>
        <strain evidence="1 2">Marseille-Q0843</strain>
    </source>
</reference>
<comment type="caution">
    <text evidence="1">The sequence shown here is derived from an EMBL/GenBank/DDBJ whole genome shotgun (WGS) entry which is preliminary data.</text>
</comment>
<dbReference type="EMBL" id="JACEOG010000001">
    <property type="protein sequence ID" value="MBA4607253.1"/>
    <property type="molecule type" value="Genomic_DNA"/>
</dbReference>
<accession>A0A838XJX3</accession>
<sequence length="73" mass="8207">MRASALFDGAWYLRAYPEVVTTGLSPALHYLRHGAAEGKDPGPDFSTRRYLAKHPLVARKKANPLLNHLRTHQ</sequence>
<gene>
    <name evidence="1" type="ORF">H1W00_02040</name>
</gene>
<dbReference type="Proteomes" id="UP000550354">
    <property type="component" value="Unassembled WGS sequence"/>
</dbReference>